<gene>
    <name evidence="2" type="ORF">CDD80_2786</name>
</gene>
<proteinExistence type="predicted"/>
<feature type="compositionally biased region" description="Pro residues" evidence="1">
    <location>
        <begin position="193"/>
        <end position="203"/>
    </location>
</feature>
<feature type="compositionally biased region" description="Low complexity" evidence="1">
    <location>
        <begin position="102"/>
        <end position="113"/>
    </location>
</feature>
<organism evidence="2 3">
    <name type="scientific">Ophiocordyceps camponoti-rufipedis</name>
    <dbReference type="NCBI Taxonomy" id="2004952"/>
    <lineage>
        <taxon>Eukaryota</taxon>
        <taxon>Fungi</taxon>
        <taxon>Dikarya</taxon>
        <taxon>Ascomycota</taxon>
        <taxon>Pezizomycotina</taxon>
        <taxon>Sordariomycetes</taxon>
        <taxon>Hypocreomycetidae</taxon>
        <taxon>Hypocreales</taxon>
        <taxon>Ophiocordycipitaceae</taxon>
        <taxon>Ophiocordyceps</taxon>
    </lineage>
</organism>
<evidence type="ECO:0000313" key="2">
    <source>
        <dbReference type="EMBL" id="PHH74849.1"/>
    </source>
</evidence>
<feature type="region of interest" description="Disordered" evidence="1">
    <location>
        <begin position="88"/>
        <end position="237"/>
    </location>
</feature>
<evidence type="ECO:0000313" key="3">
    <source>
        <dbReference type="Proteomes" id="UP000226431"/>
    </source>
</evidence>
<comment type="caution">
    <text evidence="2">The sequence shown here is derived from an EMBL/GenBank/DDBJ whole genome shotgun (WGS) entry which is preliminary data.</text>
</comment>
<feature type="region of interest" description="Disordered" evidence="1">
    <location>
        <begin position="534"/>
        <end position="554"/>
    </location>
</feature>
<keyword evidence="3" id="KW-1185">Reference proteome</keyword>
<name>A0A2C5XJQ1_9HYPO</name>
<feature type="compositionally biased region" description="Polar residues" evidence="1">
    <location>
        <begin position="377"/>
        <end position="395"/>
    </location>
</feature>
<evidence type="ECO:0000256" key="1">
    <source>
        <dbReference type="SAM" id="MobiDB-lite"/>
    </source>
</evidence>
<dbReference type="EMBL" id="NJES01000249">
    <property type="protein sequence ID" value="PHH74849.1"/>
    <property type="molecule type" value="Genomic_DNA"/>
</dbReference>
<feature type="compositionally biased region" description="Low complexity" evidence="1">
    <location>
        <begin position="345"/>
        <end position="360"/>
    </location>
</feature>
<feature type="compositionally biased region" description="Low complexity" evidence="1">
    <location>
        <begin position="204"/>
        <end position="237"/>
    </location>
</feature>
<feature type="compositionally biased region" description="Basic residues" evidence="1">
    <location>
        <begin position="131"/>
        <end position="140"/>
    </location>
</feature>
<accession>A0A2C5XJQ1</accession>
<dbReference type="OrthoDB" id="5143322at2759"/>
<feature type="region of interest" description="Disordered" evidence="1">
    <location>
        <begin position="345"/>
        <end position="397"/>
    </location>
</feature>
<dbReference type="Proteomes" id="UP000226431">
    <property type="component" value="Unassembled WGS sequence"/>
</dbReference>
<reference evidence="2 3" key="1">
    <citation type="submission" date="2017-06" db="EMBL/GenBank/DDBJ databases">
        <title>Ant-infecting Ophiocordyceps genomes reveal a high diversity of potential behavioral manipulation genes and a possible major role for enterotoxins.</title>
        <authorList>
            <person name="De Bekker C."/>
            <person name="Evans H.C."/>
            <person name="Brachmann A."/>
            <person name="Hughes D.P."/>
        </authorList>
    </citation>
    <scope>NUCLEOTIDE SEQUENCE [LARGE SCALE GENOMIC DNA]</scope>
    <source>
        <strain evidence="2 3">Map16</strain>
    </source>
</reference>
<dbReference type="AlphaFoldDB" id="A0A2C5XJQ1"/>
<sequence>MAEVDVESVRRACMADLGRSRLDQLPLSDREVNGPSFKPKRDGLALKFAPKVRDALKSKWNIAIQDEESEQMEGLYMDDARPWAAKAAHIPTKVVPERPQKATKAPKAPTKPAVNHPLIATASGTSQPVKKPVKPVKARASKGQAAKAKQAKPQQAKAQQAKAQQAKAQQAKPQQAKPQQAKPQQAKAQPQQVKPPQPPPKKPAAPQHQKPQQPQQPQQPRPSAAPAASQQPQQPHSSAASAVDVLCIGTCFQTIAGGATEISVRFSMFINVETDSAFLAVTLPGGERRVHNVLDMDAPVHRDNKCIVTAKSGRPAFHYCLRLQDDDQTATFARYLNNLRVAAHQDQQQDLQQDLPQDQPGSPLVEFSEDQAVGQDTAGTSQDLGQEQRNPSTKPSALDDLLGLEITLPAPGHVKDDCESATTAVGPADQLGEFVQRVLAEFSGLGPETMDESIRDMDEAAVDLWLNRSCLDEPDDIKPDLLHFVRTLRRMERRFKGLPRQSIDRIMYTADQVESLKNMAAPCPPQLRETVLFSPAAPGKGDDTARTTSEAADVRLPSMSKCRDWLLSSREKAEGVDTSEPMEIDTIPAPNLQATTVMGERPGLKASRWA</sequence>
<feature type="compositionally biased region" description="Low complexity" evidence="1">
    <location>
        <begin position="141"/>
        <end position="192"/>
    </location>
</feature>
<protein>
    <submittedName>
        <fullName evidence="2">Uncharacterized protein</fullName>
    </submittedName>
</protein>